<dbReference type="GO" id="GO:0005886">
    <property type="term" value="C:plasma membrane"/>
    <property type="evidence" value="ECO:0007669"/>
    <property type="project" value="UniProtKB-SubCell"/>
</dbReference>
<keyword evidence="14" id="KW-0961">Cell wall biogenesis/degradation</keyword>
<keyword evidence="17" id="KW-0812">Transmembrane</keyword>
<dbReference type="EMBL" id="MFJF01000007">
    <property type="protein sequence ID" value="OGG07880.1"/>
    <property type="molecule type" value="Genomic_DNA"/>
</dbReference>
<keyword evidence="7" id="KW-0328">Glycosyltransferase</keyword>
<evidence type="ECO:0000256" key="5">
    <source>
        <dbReference type="ARBA" id="ARBA00022645"/>
    </source>
</evidence>
<dbReference type="GO" id="GO:0008658">
    <property type="term" value="F:penicillin binding"/>
    <property type="evidence" value="ECO:0007669"/>
    <property type="project" value="InterPro"/>
</dbReference>
<dbReference type="InterPro" id="IPR012338">
    <property type="entry name" value="Beta-lactam/transpept-like"/>
</dbReference>
<dbReference type="FunFam" id="1.10.3810.10:FF:000001">
    <property type="entry name" value="Penicillin-binding protein 1A"/>
    <property type="match status" value="1"/>
</dbReference>
<feature type="domain" description="Penicillin-binding protein transpeptidase" evidence="18">
    <location>
        <begin position="421"/>
        <end position="703"/>
    </location>
</feature>
<comment type="similarity">
    <text evidence="3">In the N-terminal section; belongs to the glycosyltransferase 51 family.</text>
</comment>
<gene>
    <name evidence="20" type="ORF">A2777_00525</name>
</gene>
<comment type="subcellular location">
    <subcellularLocation>
        <location evidence="1">Cell membrane</location>
    </subcellularLocation>
</comment>
<feature type="transmembrane region" description="Helical" evidence="17">
    <location>
        <begin position="113"/>
        <end position="134"/>
    </location>
</feature>
<reference evidence="20 21" key="1">
    <citation type="journal article" date="2016" name="Nat. Commun.">
        <title>Thousands of microbial genomes shed light on interconnected biogeochemical processes in an aquifer system.</title>
        <authorList>
            <person name="Anantharaman K."/>
            <person name="Brown C.T."/>
            <person name="Hug L.A."/>
            <person name="Sharon I."/>
            <person name="Castelle C.J."/>
            <person name="Probst A.J."/>
            <person name="Thomas B.C."/>
            <person name="Singh A."/>
            <person name="Wilkins M.J."/>
            <person name="Karaoz U."/>
            <person name="Brodie E.L."/>
            <person name="Williams K.H."/>
            <person name="Hubbard S.S."/>
            <person name="Banfield J.F."/>
        </authorList>
    </citation>
    <scope>NUCLEOTIDE SEQUENCE [LARGE SCALE GENOMIC DNA]</scope>
</reference>
<keyword evidence="10" id="KW-0133">Cell shape</keyword>
<dbReference type="GO" id="GO:0030288">
    <property type="term" value="C:outer membrane-bounded periplasmic space"/>
    <property type="evidence" value="ECO:0007669"/>
    <property type="project" value="TreeGrafter"/>
</dbReference>
<dbReference type="GO" id="GO:0009252">
    <property type="term" value="P:peptidoglycan biosynthetic process"/>
    <property type="evidence" value="ECO:0007669"/>
    <property type="project" value="UniProtKB-KW"/>
</dbReference>
<dbReference type="GO" id="GO:0008360">
    <property type="term" value="P:regulation of cell shape"/>
    <property type="evidence" value="ECO:0007669"/>
    <property type="project" value="UniProtKB-KW"/>
</dbReference>
<dbReference type="PANTHER" id="PTHR32282">
    <property type="entry name" value="BINDING PROTEIN TRANSPEPTIDASE, PUTATIVE-RELATED"/>
    <property type="match status" value="1"/>
</dbReference>
<evidence type="ECO:0000256" key="12">
    <source>
        <dbReference type="ARBA" id="ARBA00023136"/>
    </source>
</evidence>
<protein>
    <submittedName>
        <fullName evidence="20">Uncharacterized protein</fullName>
    </submittedName>
</protein>
<dbReference type="PANTHER" id="PTHR32282:SF11">
    <property type="entry name" value="PENICILLIN-BINDING PROTEIN 1B"/>
    <property type="match status" value="1"/>
</dbReference>
<evidence type="ECO:0000256" key="4">
    <source>
        <dbReference type="ARBA" id="ARBA00022475"/>
    </source>
</evidence>
<evidence type="ECO:0000259" key="19">
    <source>
        <dbReference type="Pfam" id="PF00912"/>
    </source>
</evidence>
<dbReference type="Gene3D" id="1.10.3810.10">
    <property type="entry name" value="Biosynthetic peptidoglycan transglycosylase-like"/>
    <property type="match status" value="1"/>
</dbReference>
<evidence type="ECO:0000313" key="20">
    <source>
        <dbReference type="EMBL" id="OGG07880.1"/>
    </source>
</evidence>
<evidence type="ECO:0000259" key="18">
    <source>
        <dbReference type="Pfam" id="PF00905"/>
    </source>
</evidence>
<dbReference type="InterPro" id="IPR050396">
    <property type="entry name" value="Glycosyltr_51/Transpeptidase"/>
</dbReference>
<comment type="similarity">
    <text evidence="2">In the C-terminal section; belongs to the transpeptidase family.</text>
</comment>
<evidence type="ECO:0000256" key="15">
    <source>
        <dbReference type="ARBA" id="ARBA00034000"/>
    </source>
</evidence>
<dbReference type="SUPFAM" id="SSF53955">
    <property type="entry name" value="Lysozyme-like"/>
    <property type="match status" value="1"/>
</dbReference>
<feature type="transmembrane region" description="Helical" evidence="17">
    <location>
        <begin position="25"/>
        <end position="55"/>
    </location>
</feature>
<organism evidence="20 21">
    <name type="scientific">Candidatus Gottesmanbacteria bacterium RIFCSPHIGHO2_01_FULL_40_15</name>
    <dbReference type="NCBI Taxonomy" id="1798376"/>
    <lineage>
        <taxon>Bacteria</taxon>
        <taxon>Candidatus Gottesmaniibacteriota</taxon>
    </lineage>
</organism>
<evidence type="ECO:0000256" key="10">
    <source>
        <dbReference type="ARBA" id="ARBA00022960"/>
    </source>
</evidence>
<evidence type="ECO:0000256" key="14">
    <source>
        <dbReference type="ARBA" id="ARBA00023316"/>
    </source>
</evidence>
<keyword evidence="13" id="KW-0511">Multifunctional enzyme</keyword>
<keyword evidence="12 17" id="KW-0472">Membrane</keyword>
<evidence type="ECO:0000256" key="2">
    <source>
        <dbReference type="ARBA" id="ARBA00007090"/>
    </source>
</evidence>
<dbReference type="InterPro" id="IPR036950">
    <property type="entry name" value="PBP_transglycosylase"/>
</dbReference>
<evidence type="ECO:0000256" key="7">
    <source>
        <dbReference type="ARBA" id="ARBA00022676"/>
    </source>
</evidence>
<dbReference type="Gene3D" id="3.40.710.10">
    <property type="entry name" value="DD-peptidase/beta-lactamase superfamily"/>
    <property type="match status" value="1"/>
</dbReference>
<evidence type="ECO:0000256" key="17">
    <source>
        <dbReference type="SAM" id="Phobius"/>
    </source>
</evidence>
<keyword evidence="11" id="KW-0573">Peptidoglycan synthesis</keyword>
<keyword evidence="8" id="KW-0808">Transferase</keyword>
<evidence type="ECO:0000256" key="1">
    <source>
        <dbReference type="ARBA" id="ARBA00004236"/>
    </source>
</evidence>
<comment type="catalytic activity">
    <reaction evidence="15">
        <text>Preferential cleavage: (Ac)2-L-Lys-D-Ala-|-D-Ala. Also transpeptidation of peptidyl-alanyl moieties that are N-acyl substituents of D-alanine.</text>
        <dbReference type="EC" id="3.4.16.4"/>
    </reaction>
</comment>
<keyword evidence="4" id="KW-1003">Cell membrane</keyword>
<evidence type="ECO:0000256" key="6">
    <source>
        <dbReference type="ARBA" id="ARBA00022670"/>
    </source>
</evidence>
<dbReference type="InterPro" id="IPR001264">
    <property type="entry name" value="Glyco_trans_51"/>
</dbReference>
<evidence type="ECO:0000256" key="9">
    <source>
        <dbReference type="ARBA" id="ARBA00022801"/>
    </source>
</evidence>
<keyword evidence="5" id="KW-0121">Carboxypeptidase</keyword>
<evidence type="ECO:0000256" key="16">
    <source>
        <dbReference type="ARBA" id="ARBA00049902"/>
    </source>
</evidence>
<feature type="domain" description="Glycosyl transferase family 51" evidence="19">
    <location>
        <begin position="164"/>
        <end position="334"/>
    </location>
</feature>
<proteinExistence type="inferred from homology"/>
<evidence type="ECO:0000256" key="13">
    <source>
        <dbReference type="ARBA" id="ARBA00023268"/>
    </source>
</evidence>
<dbReference type="AlphaFoldDB" id="A0A1F5Z613"/>
<dbReference type="SUPFAM" id="SSF56601">
    <property type="entry name" value="beta-lactamase/transpeptidase-like"/>
    <property type="match status" value="1"/>
</dbReference>
<keyword evidence="17" id="KW-1133">Transmembrane helix</keyword>
<dbReference type="GO" id="GO:0008955">
    <property type="term" value="F:peptidoglycan glycosyltransferase activity"/>
    <property type="evidence" value="ECO:0007669"/>
    <property type="project" value="UniProtKB-EC"/>
</dbReference>
<evidence type="ECO:0000256" key="8">
    <source>
        <dbReference type="ARBA" id="ARBA00022679"/>
    </source>
</evidence>
<dbReference type="Proteomes" id="UP000177354">
    <property type="component" value="Unassembled WGS sequence"/>
</dbReference>
<sequence length="756" mass="84944">MSRIKSFYLDLLLIPLIFFKKTGELLLYTCFLIFSVFFYLTGLFSTPFILLFVFIKKISEYLAETIFRIFRVILKRPKKKKKAIKLSEIKRKSNKNNIIKQGFLNSILLKIKFFLLGILAAVIILSIYQLNYFASNLPNPSEIKQSGFPTTTKIFDRKGILLYDIYESYNRTPVQLKDIPEHVIKATIATEDKEFFLHYGFSLRGITRAVIHNLTNDNLVGGSTITQQLIRSTYLTPEKTFIRKIREIILSIWIEQLYTKNEILEMYLNQIPYGGTAWGIEAAAQTYFSKSGKDLNLAEAAFLAGLPAAPTKYSPLSEGKNYKIRQAEVLIKMKQEGLISEEEYQEAVNFPLNLTQPRTPIAAPHFVMYVRQLLNKFYGTKLTETGGLRVFTTLDLSLNEKIQEIVSQEIANLKQLNVNNGAVLVTNPKNGEILSMVGSADYFDTFNDGNVNVTLALRQPGSSIKVVNYAAALQNGFTAASIIADTPVIFRTDGQLPYKPVNYDGKYHGSVSLRTALASSYNIPAVKVLNAIGIEKMIETGKKMGIDSWDDKSRFGLSLTLGGGEVTMLDLAEVYGTLSNYGEKYELTPFIKITDYKGKNIPLPKRNNKIRAIPEGVAFIISSILSDNRSRTPAFGSNSALYIPGRTVAVKTGTSDNKRDNWTIGYTDDITTTVWVGNNDNSPMNQQLVSGVTGAAPIWRDVMKMILAEEEDIPFKIPDDLIQVKCHGVTEYFLKESYTDRSCIKDYPKNETASSE</sequence>
<dbReference type="Pfam" id="PF00912">
    <property type="entry name" value="Transgly"/>
    <property type="match status" value="1"/>
</dbReference>
<keyword evidence="6" id="KW-0645">Protease</keyword>
<dbReference type="GO" id="GO:0009002">
    <property type="term" value="F:serine-type D-Ala-D-Ala carboxypeptidase activity"/>
    <property type="evidence" value="ECO:0007669"/>
    <property type="project" value="UniProtKB-EC"/>
</dbReference>
<comment type="caution">
    <text evidence="20">The sequence shown here is derived from an EMBL/GenBank/DDBJ whole genome shotgun (WGS) entry which is preliminary data.</text>
</comment>
<evidence type="ECO:0000256" key="3">
    <source>
        <dbReference type="ARBA" id="ARBA00007739"/>
    </source>
</evidence>
<dbReference type="NCBIfam" id="TIGR02074">
    <property type="entry name" value="PBP_1a_fam"/>
    <property type="match status" value="1"/>
</dbReference>
<name>A0A1F5Z613_9BACT</name>
<comment type="catalytic activity">
    <reaction evidence="16">
        <text>[GlcNAc-(1-&gt;4)-Mur2Ac(oyl-L-Ala-gamma-D-Glu-L-Lys-D-Ala-D-Ala)](n)-di-trans,octa-cis-undecaprenyl diphosphate + beta-D-GlcNAc-(1-&gt;4)-Mur2Ac(oyl-L-Ala-gamma-D-Glu-L-Lys-D-Ala-D-Ala)-di-trans,octa-cis-undecaprenyl diphosphate = [GlcNAc-(1-&gt;4)-Mur2Ac(oyl-L-Ala-gamma-D-Glu-L-Lys-D-Ala-D-Ala)](n+1)-di-trans,octa-cis-undecaprenyl diphosphate + di-trans,octa-cis-undecaprenyl diphosphate + H(+)</text>
        <dbReference type="Rhea" id="RHEA:23708"/>
        <dbReference type="Rhea" id="RHEA-COMP:9602"/>
        <dbReference type="Rhea" id="RHEA-COMP:9603"/>
        <dbReference type="ChEBI" id="CHEBI:15378"/>
        <dbReference type="ChEBI" id="CHEBI:58405"/>
        <dbReference type="ChEBI" id="CHEBI:60033"/>
        <dbReference type="ChEBI" id="CHEBI:78435"/>
        <dbReference type="EC" id="2.4.99.28"/>
    </reaction>
</comment>
<evidence type="ECO:0000256" key="11">
    <source>
        <dbReference type="ARBA" id="ARBA00022984"/>
    </source>
</evidence>
<dbReference type="Pfam" id="PF00905">
    <property type="entry name" value="Transpeptidase"/>
    <property type="match status" value="1"/>
</dbReference>
<dbReference type="InterPro" id="IPR001460">
    <property type="entry name" value="PCN-bd_Tpept"/>
</dbReference>
<keyword evidence="9" id="KW-0378">Hydrolase</keyword>
<dbReference type="GO" id="GO:0071555">
    <property type="term" value="P:cell wall organization"/>
    <property type="evidence" value="ECO:0007669"/>
    <property type="project" value="UniProtKB-KW"/>
</dbReference>
<evidence type="ECO:0000313" key="21">
    <source>
        <dbReference type="Proteomes" id="UP000177354"/>
    </source>
</evidence>
<dbReference type="InterPro" id="IPR023346">
    <property type="entry name" value="Lysozyme-like_dom_sf"/>
</dbReference>
<accession>A0A1F5Z613</accession>
<dbReference type="GO" id="GO:0006508">
    <property type="term" value="P:proteolysis"/>
    <property type="evidence" value="ECO:0007669"/>
    <property type="project" value="UniProtKB-KW"/>
</dbReference>